<organism evidence="1 2">
    <name type="scientific">Acetivibrio straminisolvens JCM 21531</name>
    <dbReference type="NCBI Taxonomy" id="1294263"/>
    <lineage>
        <taxon>Bacteria</taxon>
        <taxon>Bacillati</taxon>
        <taxon>Bacillota</taxon>
        <taxon>Clostridia</taxon>
        <taxon>Eubacteriales</taxon>
        <taxon>Oscillospiraceae</taxon>
        <taxon>Acetivibrio</taxon>
    </lineage>
</organism>
<reference evidence="1" key="1">
    <citation type="journal article" date="2014" name="Genome Announc.">
        <title>Draft Genome Sequence of Clostridium straminisolvens Strain JCM 21531T, Isolated from a Cellulose-Degrading Bacterial Community.</title>
        <authorList>
            <person name="Yuki M."/>
            <person name="Oshima K."/>
            <person name="Suda W."/>
            <person name="Sakamoto M."/>
            <person name="Kitamura K."/>
            <person name="Iida T."/>
            <person name="Hattori M."/>
            <person name="Ohkuma M."/>
        </authorList>
    </citation>
    <scope>NUCLEOTIDE SEQUENCE [LARGE SCALE GENOMIC DNA]</scope>
    <source>
        <strain evidence="1">JCM 21531</strain>
    </source>
</reference>
<accession>W4V529</accession>
<dbReference type="OrthoDB" id="9799092at2"/>
<name>W4V529_9FIRM</name>
<protein>
    <submittedName>
        <fullName evidence="1">Tunicamycin resistance</fullName>
    </submittedName>
</protein>
<evidence type="ECO:0000313" key="2">
    <source>
        <dbReference type="Proteomes" id="UP000019109"/>
    </source>
</evidence>
<dbReference type="InterPro" id="IPR027417">
    <property type="entry name" value="P-loop_NTPase"/>
</dbReference>
<gene>
    <name evidence="1" type="ORF">JCM21531_1268</name>
</gene>
<proteinExistence type="predicted"/>
<dbReference type="Gene3D" id="3.40.50.300">
    <property type="entry name" value="P-loop containing nucleotide triphosphate hydrolases"/>
    <property type="match status" value="1"/>
</dbReference>
<dbReference type="STRING" id="1294263.JCM21531_1268"/>
<comment type="caution">
    <text evidence="1">The sequence shown here is derived from an EMBL/GenBank/DDBJ whole genome shotgun (WGS) entry which is preliminary data.</text>
</comment>
<dbReference type="Proteomes" id="UP000019109">
    <property type="component" value="Unassembled WGS sequence"/>
</dbReference>
<dbReference type="AlphaFoldDB" id="W4V529"/>
<sequence length="73" mass="8441">MPKRLDKRISRKDTCAKSNIDHCIKAFDNDIIESKIITDEKSIDDVVEEIAEKSELTIIPDKGVRIRKEIDEK</sequence>
<evidence type="ECO:0000313" key="1">
    <source>
        <dbReference type="EMBL" id="GAE87864.1"/>
    </source>
</evidence>
<dbReference type="EMBL" id="BAVR01000011">
    <property type="protein sequence ID" value="GAE87864.1"/>
    <property type="molecule type" value="Genomic_DNA"/>
</dbReference>
<dbReference type="RefSeq" id="WP_054846996.1">
    <property type="nucleotide sequence ID" value="NZ_BAVR01000011.1"/>
</dbReference>
<keyword evidence="2" id="KW-1185">Reference proteome</keyword>